<name>A0A0C3GR85_OIDMZ</name>
<dbReference type="PROSITE" id="PS50206">
    <property type="entry name" value="RHODANESE_3"/>
    <property type="match status" value="1"/>
</dbReference>
<feature type="non-terminal residue" evidence="2">
    <location>
        <position position="1"/>
    </location>
</feature>
<dbReference type="CDD" id="cd23668">
    <property type="entry name" value="GH55_beta13glucanase-like"/>
    <property type="match status" value="1"/>
</dbReference>
<keyword evidence="3" id="KW-1185">Reference proteome</keyword>
<dbReference type="GO" id="GO:0004650">
    <property type="term" value="F:polygalacturonase activity"/>
    <property type="evidence" value="ECO:0007669"/>
    <property type="project" value="InterPro"/>
</dbReference>
<dbReference type="SUPFAM" id="SSF51126">
    <property type="entry name" value="Pectin lyase-like"/>
    <property type="match status" value="2"/>
</dbReference>
<dbReference type="OrthoDB" id="1046782at2759"/>
<gene>
    <name evidence="2" type="ORF">OIDMADRAFT_128770</name>
</gene>
<dbReference type="InterPro" id="IPR001763">
    <property type="entry name" value="Rhodanese-like_dom"/>
</dbReference>
<dbReference type="PANTHER" id="PTHR33928:SF2">
    <property type="entry name" value="PECTATE LYASE SUPERFAMILY PROTEIN DOMAIN-CONTAINING PROTEIN-RELATED"/>
    <property type="match status" value="1"/>
</dbReference>
<organism evidence="2 3">
    <name type="scientific">Oidiodendron maius (strain Zn)</name>
    <dbReference type="NCBI Taxonomy" id="913774"/>
    <lineage>
        <taxon>Eukaryota</taxon>
        <taxon>Fungi</taxon>
        <taxon>Dikarya</taxon>
        <taxon>Ascomycota</taxon>
        <taxon>Pezizomycotina</taxon>
        <taxon>Leotiomycetes</taxon>
        <taxon>Leotiomycetes incertae sedis</taxon>
        <taxon>Myxotrichaceae</taxon>
        <taxon>Oidiodendron</taxon>
    </lineage>
</organism>
<dbReference type="InterPro" id="IPR024535">
    <property type="entry name" value="RHGA/B-epi-like_pectate_lyase"/>
</dbReference>
<dbReference type="Gene3D" id="2.160.20.10">
    <property type="entry name" value="Single-stranded right-handed beta-helix, Pectin lyase-like"/>
    <property type="match status" value="2"/>
</dbReference>
<dbReference type="InParanoid" id="A0A0C3GR85"/>
<dbReference type="InterPro" id="IPR012334">
    <property type="entry name" value="Pectin_lyas_fold"/>
</dbReference>
<evidence type="ECO:0000259" key="1">
    <source>
        <dbReference type="PROSITE" id="PS50206"/>
    </source>
</evidence>
<evidence type="ECO:0000313" key="3">
    <source>
        <dbReference type="Proteomes" id="UP000054321"/>
    </source>
</evidence>
<dbReference type="Proteomes" id="UP000054321">
    <property type="component" value="Unassembled WGS sequence"/>
</dbReference>
<dbReference type="InterPro" id="IPR039279">
    <property type="entry name" value="QRT3-like"/>
</dbReference>
<dbReference type="Pfam" id="PF12708">
    <property type="entry name" value="Pect-lyase_RHGA_epim"/>
    <property type="match status" value="2"/>
</dbReference>
<feature type="domain" description="Rhodanese" evidence="1">
    <location>
        <begin position="637"/>
        <end position="684"/>
    </location>
</feature>
<proteinExistence type="predicted"/>
<reference evidence="2 3" key="1">
    <citation type="submission" date="2014-04" db="EMBL/GenBank/DDBJ databases">
        <authorList>
            <consortium name="DOE Joint Genome Institute"/>
            <person name="Kuo A."/>
            <person name="Martino E."/>
            <person name="Perotto S."/>
            <person name="Kohler A."/>
            <person name="Nagy L.G."/>
            <person name="Floudas D."/>
            <person name="Copeland A."/>
            <person name="Barry K.W."/>
            <person name="Cichocki N."/>
            <person name="Veneault-Fourrey C."/>
            <person name="LaButti K."/>
            <person name="Lindquist E.A."/>
            <person name="Lipzen A."/>
            <person name="Lundell T."/>
            <person name="Morin E."/>
            <person name="Murat C."/>
            <person name="Sun H."/>
            <person name="Tunlid A."/>
            <person name="Henrissat B."/>
            <person name="Grigoriev I.V."/>
            <person name="Hibbett D.S."/>
            <person name="Martin F."/>
            <person name="Nordberg H.P."/>
            <person name="Cantor M.N."/>
            <person name="Hua S.X."/>
        </authorList>
    </citation>
    <scope>NUCLEOTIDE SEQUENCE [LARGE SCALE GENOMIC DNA]</scope>
    <source>
        <strain evidence="2 3">Zn</strain>
    </source>
</reference>
<keyword evidence="2" id="KW-0378">Hydrolase</keyword>
<sequence>QVWRDVKKDYGAIGDGVADDTEAINLAIADGGRCGFGCNSSSVKGALVFFPPEGTYRVTAPIIMFYNTQIVGYIDPATGNLPTITAATTFTGLGVLSSDVYLPGGQSEWYINQSNFYRQIRNLNIDISQATLYNVAGIHWQVAQATSIQNVKIFMSDPSTSSQVGIWAENGSGGWLDGILFYQGLYGFLGGNQQYTAGNLLFYGCKNGIGLIWDWSWTWAELIFTNCGTAINLDPPGASLSDPVGSIYLMDVQFNSCGTCIYTFPFTSSEKGTTVFTFDNVNFVTNTHFMSLTNGNYLETIDVTHNTFVQFTTIGDLIGPFGEFDGTFNVSTPKRPSILTQNAAGSSFTFAQNAYYKRGKPSYSTFGIANFFNVKEAGAYGDGVHDDTTILQQMLLYCAANNYIAFFPAGSYMISSTIVIPKGSYIVGEVWSQLVAYGSDFADENNQAAMIQVGNVGDVGNIEIQDLLFTSVGQLPGLILVSWWASAAVQGSVGMWDCHFRVGGAKGTNLQVAQCPSRTAEVIASCVAASTMMVVAPNSNGYFENVWAWVAGEFGLFLLRLYTKRSFQINIWVGRGILIQSDGPSWFWGTASEHSVIYQYNIYNASNIFMSMIQTESPCRCGEHQAPFPFEISGSGEDPVFDMCGYLTTSCNVAWAIVIQGSQNIFINGAGLYSWFQNYDESCVHTSNCQQRLINIVNTANLWFNHIVTIGSVSKLSLSLDPDPRCVLR</sequence>
<protein>
    <submittedName>
        <fullName evidence="2">Glycoside hydrolase family 55 protein</fullName>
    </submittedName>
</protein>
<reference evidence="3" key="2">
    <citation type="submission" date="2015-01" db="EMBL/GenBank/DDBJ databases">
        <title>Evolutionary Origins and Diversification of the Mycorrhizal Mutualists.</title>
        <authorList>
            <consortium name="DOE Joint Genome Institute"/>
            <consortium name="Mycorrhizal Genomics Consortium"/>
            <person name="Kohler A."/>
            <person name="Kuo A."/>
            <person name="Nagy L.G."/>
            <person name="Floudas D."/>
            <person name="Copeland A."/>
            <person name="Barry K.W."/>
            <person name="Cichocki N."/>
            <person name="Veneault-Fourrey C."/>
            <person name="LaButti K."/>
            <person name="Lindquist E.A."/>
            <person name="Lipzen A."/>
            <person name="Lundell T."/>
            <person name="Morin E."/>
            <person name="Murat C."/>
            <person name="Riley R."/>
            <person name="Ohm R."/>
            <person name="Sun H."/>
            <person name="Tunlid A."/>
            <person name="Henrissat B."/>
            <person name="Grigoriev I.V."/>
            <person name="Hibbett D.S."/>
            <person name="Martin F."/>
        </authorList>
    </citation>
    <scope>NUCLEOTIDE SEQUENCE [LARGE SCALE GENOMIC DNA]</scope>
    <source>
        <strain evidence="3">Zn</strain>
    </source>
</reference>
<dbReference type="AlphaFoldDB" id="A0A0C3GR85"/>
<dbReference type="PANTHER" id="PTHR33928">
    <property type="entry name" value="POLYGALACTURONASE QRT3"/>
    <property type="match status" value="1"/>
</dbReference>
<dbReference type="HOGENOM" id="CLU_002540_2_0_1"/>
<accession>A0A0C3GR85</accession>
<evidence type="ECO:0000313" key="2">
    <source>
        <dbReference type="EMBL" id="KIM98550.1"/>
    </source>
</evidence>
<dbReference type="InterPro" id="IPR011050">
    <property type="entry name" value="Pectin_lyase_fold/virulence"/>
</dbReference>
<dbReference type="EMBL" id="KN832880">
    <property type="protein sequence ID" value="KIM98550.1"/>
    <property type="molecule type" value="Genomic_DNA"/>
</dbReference>
<dbReference type="STRING" id="913774.A0A0C3GR85"/>